<organism evidence="1 2">
    <name type="scientific">Pseudomonas alkylphenolica</name>
    <dbReference type="NCBI Taxonomy" id="237609"/>
    <lineage>
        <taxon>Bacteria</taxon>
        <taxon>Pseudomonadati</taxon>
        <taxon>Pseudomonadota</taxon>
        <taxon>Gammaproteobacteria</taxon>
        <taxon>Pseudomonadales</taxon>
        <taxon>Pseudomonadaceae</taxon>
        <taxon>Pseudomonas</taxon>
    </lineage>
</organism>
<evidence type="ECO:0000313" key="2">
    <source>
        <dbReference type="Proteomes" id="UP000028931"/>
    </source>
</evidence>
<dbReference type="HOGENOM" id="CLU_010688_2_1_6"/>
<dbReference type="NCBIfam" id="TIGR03696">
    <property type="entry name" value="Rhs_assc_core"/>
    <property type="match status" value="1"/>
</dbReference>
<dbReference type="PANTHER" id="PTHR32305:SF15">
    <property type="entry name" value="PROTEIN RHSA-RELATED"/>
    <property type="match status" value="1"/>
</dbReference>
<dbReference type="eggNOG" id="COG3209">
    <property type="taxonomic scope" value="Bacteria"/>
</dbReference>
<evidence type="ECO:0000313" key="1">
    <source>
        <dbReference type="EMBL" id="AIL60090.1"/>
    </source>
</evidence>
<dbReference type="InterPro" id="IPR050708">
    <property type="entry name" value="T6SS_VgrG/RHS"/>
</dbReference>
<accession>A0A077F723</accession>
<dbReference type="AlphaFoldDB" id="A0A077F723"/>
<dbReference type="InterPro" id="IPR022385">
    <property type="entry name" value="Rhs_assc_core"/>
</dbReference>
<dbReference type="KEGG" id="palk:PSAKL28_08590"/>
<protein>
    <submittedName>
        <fullName evidence="1">RHS repeat-associated core domain protein-containing protein</fullName>
    </submittedName>
</protein>
<sequence length="942" mass="104891">MTFSSQLHTATPTLGVIDPRGLPIRTVAYCRSVIAQPAEARVTRQTFSLAGHLLACWDPRLWAQASRANLVNVHSLSGVSLLSDSVDAGWQLRLLAQAGNAVCSWDGRGTSRRIAYDALQRPVAIGETSAGAAEQIVERFDYAQSEMQYAANNQCGQLVRHDDPAGTLHLTAYALTGGVTRQTRHFLSSLDSPNWPAAILARDELLESGDGFSTHTGYNATGQVLSHTDALANVQQSAHTLDGQFKSVRLRCAGASQVKTLVAAIHYNAWGQIESELAGNGVVSGVRYDPENGQLLALESGIPGHPALQAFAYRYDPAGNLLSIEDRTLSSQYFRNQRIDPVNHYRYDSLYQLIEASGWEASAAAYASAEPPNRAQRSNYRQHYRYDAGGNLLELRHLGAQNYTRTFQVAPHSNRTLPVENSSIAGNFDSAFDSNGNLAQLQPGQLLSWNLRNQLSLVNPVSREEAPDDSERYIYDANGSRLRKVRHNQASGRSLLAEVRYLPGLELRSNSATGERLQVILCAAGRGSVHMLHWEQGLPAGIDNNQLRYNLADHLGSATLELDEQGNLLSKEVYYPFGATAWWQDSSASQGRYKVRRYSGKERDVSGLYYYGQRYYAPFLQRWINPDPAGYGDGLNLYCMVANSPLNFVDKQGTQKIPVDIFLQDIVDPHALELGYGEFEELTWDPSINNFKHSDVVYKKGMKVLEDKSPEWPSDTYSAIALFRDENNKLRLFTNKRQHMEIQPNMGMPLFAGRIQLDPANKDQIIFDNHSGHYKPQASIEDVNGWLIELAPQAKKIIYKPVFDTEAFAGSARLQNIYSPEEYVEKVNAYKNDHPSLIQYLKDQGLWGIIKNISDSAKALYRMATTGETPEPLKVSPYTANPLLKELYRSSNERRARVMSDPLTRRLMHQIANTPQLNASTPTAVSRPGFVSRLFGSCVGRR</sequence>
<gene>
    <name evidence="1" type="ORF">PSAKL28_08590</name>
</gene>
<dbReference type="RefSeq" id="WP_038607075.1">
    <property type="nucleotide sequence ID" value="NZ_CP009048.1"/>
</dbReference>
<dbReference type="PANTHER" id="PTHR32305">
    <property type="match status" value="1"/>
</dbReference>
<dbReference type="OrthoDB" id="7056038at2"/>
<dbReference type="EMBL" id="CP009048">
    <property type="protein sequence ID" value="AIL60090.1"/>
    <property type="molecule type" value="Genomic_DNA"/>
</dbReference>
<dbReference type="Proteomes" id="UP000028931">
    <property type="component" value="Chromosome"/>
</dbReference>
<proteinExistence type="predicted"/>
<dbReference type="Gene3D" id="2.180.10.10">
    <property type="entry name" value="RHS repeat-associated core"/>
    <property type="match status" value="1"/>
</dbReference>
<reference evidence="1 2" key="1">
    <citation type="submission" date="2014-07" db="EMBL/GenBank/DDBJ databases">
        <authorList>
            <person name="Lee K."/>
            <person name="Lim J.Y."/>
            <person name="Hwang I."/>
        </authorList>
    </citation>
    <scope>NUCLEOTIDE SEQUENCE [LARGE SCALE GENOMIC DNA]</scope>
    <source>
        <strain evidence="1 2">KL28</strain>
    </source>
</reference>
<name>A0A077F723_9PSED</name>